<dbReference type="AlphaFoldDB" id="A0A4V4HIX7"/>
<reference evidence="2 3" key="1">
    <citation type="journal article" date="2019" name="Nat. Ecol. Evol.">
        <title>Megaphylogeny resolves global patterns of mushroom evolution.</title>
        <authorList>
            <person name="Varga T."/>
            <person name="Krizsan K."/>
            <person name="Foldi C."/>
            <person name="Dima B."/>
            <person name="Sanchez-Garcia M."/>
            <person name="Sanchez-Ramirez S."/>
            <person name="Szollosi G.J."/>
            <person name="Szarkandi J.G."/>
            <person name="Papp V."/>
            <person name="Albert L."/>
            <person name="Andreopoulos W."/>
            <person name="Angelini C."/>
            <person name="Antonin V."/>
            <person name="Barry K.W."/>
            <person name="Bougher N.L."/>
            <person name="Buchanan P."/>
            <person name="Buyck B."/>
            <person name="Bense V."/>
            <person name="Catcheside P."/>
            <person name="Chovatia M."/>
            <person name="Cooper J."/>
            <person name="Damon W."/>
            <person name="Desjardin D."/>
            <person name="Finy P."/>
            <person name="Geml J."/>
            <person name="Haridas S."/>
            <person name="Hughes K."/>
            <person name="Justo A."/>
            <person name="Karasinski D."/>
            <person name="Kautmanova I."/>
            <person name="Kiss B."/>
            <person name="Kocsube S."/>
            <person name="Kotiranta H."/>
            <person name="LaButti K.M."/>
            <person name="Lechner B.E."/>
            <person name="Liimatainen K."/>
            <person name="Lipzen A."/>
            <person name="Lukacs Z."/>
            <person name="Mihaltcheva S."/>
            <person name="Morgado L.N."/>
            <person name="Niskanen T."/>
            <person name="Noordeloos M.E."/>
            <person name="Ohm R.A."/>
            <person name="Ortiz-Santana B."/>
            <person name="Ovrebo C."/>
            <person name="Racz N."/>
            <person name="Riley R."/>
            <person name="Savchenko A."/>
            <person name="Shiryaev A."/>
            <person name="Soop K."/>
            <person name="Spirin V."/>
            <person name="Szebenyi C."/>
            <person name="Tomsovsky M."/>
            <person name="Tulloss R.E."/>
            <person name="Uehling J."/>
            <person name="Grigoriev I.V."/>
            <person name="Vagvolgyi C."/>
            <person name="Papp T."/>
            <person name="Martin F.M."/>
            <person name="Miettinen O."/>
            <person name="Hibbett D.S."/>
            <person name="Nagy L.G."/>
        </authorList>
    </citation>
    <scope>NUCLEOTIDE SEQUENCE [LARGE SCALE GENOMIC DNA]</scope>
    <source>
        <strain evidence="2 3">CBS 962.96</strain>
    </source>
</reference>
<keyword evidence="3" id="KW-1185">Reference proteome</keyword>
<feature type="region of interest" description="Disordered" evidence="1">
    <location>
        <begin position="108"/>
        <end position="128"/>
    </location>
</feature>
<organism evidence="2 3">
    <name type="scientific">Dendrothele bispora (strain CBS 962.96)</name>
    <dbReference type="NCBI Taxonomy" id="1314807"/>
    <lineage>
        <taxon>Eukaryota</taxon>
        <taxon>Fungi</taxon>
        <taxon>Dikarya</taxon>
        <taxon>Basidiomycota</taxon>
        <taxon>Agaricomycotina</taxon>
        <taxon>Agaricomycetes</taxon>
        <taxon>Agaricomycetidae</taxon>
        <taxon>Agaricales</taxon>
        <taxon>Agaricales incertae sedis</taxon>
        <taxon>Dendrothele</taxon>
    </lineage>
</organism>
<evidence type="ECO:0000256" key="1">
    <source>
        <dbReference type="SAM" id="MobiDB-lite"/>
    </source>
</evidence>
<evidence type="ECO:0000313" key="2">
    <source>
        <dbReference type="EMBL" id="THV08336.1"/>
    </source>
</evidence>
<feature type="compositionally biased region" description="Basic and acidic residues" evidence="1">
    <location>
        <begin position="108"/>
        <end position="121"/>
    </location>
</feature>
<proteinExistence type="predicted"/>
<accession>A0A4V4HIX7</accession>
<dbReference type="EMBL" id="ML179035">
    <property type="protein sequence ID" value="THV08336.1"/>
    <property type="molecule type" value="Genomic_DNA"/>
</dbReference>
<evidence type="ECO:0000313" key="3">
    <source>
        <dbReference type="Proteomes" id="UP000297245"/>
    </source>
</evidence>
<dbReference type="Proteomes" id="UP000297245">
    <property type="component" value="Unassembled WGS sequence"/>
</dbReference>
<sequence length="260" mass="29497">MCFRTARSRKDPFFALNSSRYHRLTKPRRVSQTEKKFKRKERETEWYSCVVDTAKPGVVSVWCNPLGFTRSIPERGLRIAPETKKSKNCDDEPETEAMLDRRGEVRRLKNSETRKAIPGDRKSKRSYSGLEVGPGRCIAEVAVCSILGIRIGRFDLRKPFIPYDQMMVKDGDKHVGSDNDSEGTLETRVMIEEKSVDFKITSLDSLGIAKVLATGKAVNFDVECQAEDIVQKGSSHKTRDIADVKVQCAPLLYERRKTSC</sequence>
<protein>
    <submittedName>
        <fullName evidence="2">Uncharacterized protein</fullName>
    </submittedName>
</protein>
<gene>
    <name evidence="2" type="ORF">K435DRAFT_832850</name>
</gene>
<name>A0A4V4HIX7_DENBC</name>